<proteinExistence type="inferred from homology"/>
<keyword evidence="3 7" id="KW-0012">Acyltransferase</keyword>
<dbReference type="GO" id="GO:0006633">
    <property type="term" value="P:fatty acid biosynthetic process"/>
    <property type="evidence" value="ECO:0007669"/>
    <property type="project" value="TreeGrafter"/>
</dbReference>
<dbReference type="Proteomes" id="UP000498980">
    <property type="component" value="Unassembled WGS sequence"/>
</dbReference>
<evidence type="ECO:0000256" key="2">
    <source>
        <dbReference type="ARBA" id="ARBA00022679"/>
    </source>
</evidence>
<evidence type="ECO:0000259" key="5">
    <source>
        <dbReference type="PROSITE" id="PS52004"/>
    </source>
</evidence>
<evidence type="ECO:0000313" key="9">
    <source>
        <dbReference type="Proteomes" id="UP000530403"/>
    </source>
</evidence>
<dbReference type="Pfam" id="PF02801">
    <property type="entry name" value="Ketoacyl-synt_C"/>
    <property type="match status" value="1"/>
</dbReference>
<evidence type="ECO:0000256" key="1">
    <source>
        <dbReference type="ARBA" id="ARBA00008467"/>
    </source>
</evidence>
<dbReference type="CDD" id="cd00832">
    <property type="entry name" value="CLF"/>
    <property type="match status" value="1"/>
</dbReference>
<dbReference type="SMART" id="SM00825">
    <property type="entry name" value="PKS_KS"/>
    <property type="match status" value="1"/>
</dbReference>
<dbReference type="AlphaFoldDB" id="A0A7J0CEX4"/>
<dbReference type="Pfam" id="PF00109">
    <property type="entry name" value="ketoacyl-synt"/>
    <property type="match status" value="1"/>
</dbReference>
<accession>A0A7J0CEX4</accession>
<dbReference type="InterPro" id="IPR000794">
    <property type="entry name" value="Beta-ketoacyl_synthase"/>
</dbReference>
<dbReference type="EMBL" id="JACCCF010000001">
    <property type="protein sequence ID" value="NYE43800.1"/>
    <property type="molecule type" value="Genomic_DNA"/>
</dbReference>
<dbReference type="RefSeq" id="WP_173316617.1">
    <property type="nucleotide sequence ID" value="NZ_BAAAUE010000013.1"/>
</dbReference>
<comment type="caution">
    <text evidence="6">The sequence shown here is derived from an EMBL/GenBank/DDBJ whole genome shotgun (WGS) entry which is preliminary data.</text>
</comment>
<gene>
    <name evidence="7" type="ORF">HEB29_004811</name>
    <name evidence="6" type="ORF">Sfulv_50970</name>
</gene>
<name>A0A7J0CEX4_9ACTN</name>
<dbReference type="Gene3D" id="3.40.47.10">
    <property type="match status" value="2"/>
</dbReference>
<dbReference type="EC" id="2.3.1.-" evidence="7"/>
<dbReference type="PANTHER" id="PTHR11712:SF322">
    <property type="entry name" value="POLYKETIDE BETA-KETOACYL SYNTHASE 2-RELATED"/>
    <property type="match status" value="1"/>
</dbReference>
<dbReference type="InterPro" id="IPR014030">
    <property type="entry name" value="Ketoacyl_synth_N"/>
</dbReference>
<evidence type="ECO:0000313" key="8">
    <source>
        <dbReference type="Proteomes" id="UP000498980"/>
    </source>
</evidence>
<sequence>MTATATSPAPGTAGDTTRPSAVVTGIGVAAPNGLGTEAWWQATLRGESGIGPVTDYDASRYPSRLVGSITGFDAAEHIPGRLLPQTDRVTRLALVAGAEALADAGADPAELAGQDGYGDYSLGVVTSNATGGFGFTHREIRKLWTEGPQKVSVYESFAWFYAVNTGQLSIRHKLRGPSGVLVSEQAGGLDAIGQSRRTLRQGVKLSLTGGMDSSLDPWGLTSHIASGRLSRGTDPATAYLPFDARAAGHVPGEGGAILVLEDATAARARGARVYGEIAGYAATFSPRPGSGRPPGLERAARLALADSGLTPESVDVVFADAAGTPAADEEEATALRSLFGPYGVPVTAPKTLTGRLYGGGAPLDVAGALLALRDGVVPPTAGIGRPVAGHRLDLVRDTPREGPLRTALVLARGHGGFNAAVVVRAAGAS</sequence>
<feature type="domain" description="Ketosynthase family 3 (KS3)" evidence="5">
    <location>
        <begin position="18"/>
        <end position="425"/>
    </location>
</feature>
<evidence type="ECO:0000256" key="3">
    <source>
        <dbReference type="ARBA" id="ARBA00023315"/>
    </source>
</evidence>
<dbReference type="PROSITE" id="PS52004">
    <property type="entry name" value="KS3_2"/>
    <property type="match status" value="1"/>
</dbReference>
<dbReference type="Proteomes" id="UP000530403">
    <property type="component" value="Unassembled WGS sequence"/>
</dbReference>
<comment type="similarity">
    <text evidence="1 4">Belongs to the thiolase-like superfamily. Beta-ketoacyl-ACP synthases family.</text>
</comment>
<dbReference type="SUPFAM" id="SSF53901">
    <property type="entry name" value="Thiolase-like"/>
    <property type="match status" value="2"/>
</dbReference>
<evidence type="ECO:0000256" key="4">
    <source>
        <dbReference type="RuleBase" id="RU003694"/>
    </source>
</evidence>
<dbReference type="InterPro" id="IPR020841">
    <property type="entry name" value="PKS_Beta-ketoAc_synthase_dom"/>
</dbReference>
<protein>
    <submittedName>
        <fullName evidence="7">Act minimal PKS chain-length factor (CLF/KS beta)</fullName>
        <ecNumber evidence="7">2.3.1.-</ecNumber>
    </submittedName>
    <submittedName>
        <fullName evidence="6">Actinorhodin polyketide putative beta-ketoacyl synthase 2</fullName>
    </submittedName>
</protein>
<dbReference type="InterPro" id="IPR016039">
    <property type="entry name" value="Thiolase-like"/>
</dbReference>
<evidence type="ECO:0000313" key="7">
    <source>
        <dbReference type="EMBL" id="NYE43800.1"/>
    </source>
</evidence>
<dbReference type="PANTHER" id="PTHR11712">
    <property type="entry name" value="POLYKETIDE SYNTHASE-RELATED"/>
    <property type="match status" value="1"/>
</dbReference>
<dbReference type="GO" id="GO:0004315">
    <property type="term" value="F:3-oxoacyl-[acyl-carrier-protein] synthase activity"/>
    <property type="evidence" value="ECO:0007669"/>
    <property type="project" value="TreeGrafter"/>
</dbReference>
<reference evidence="7 9" key="2">
    <citation type="submission" date="2020-07" db="EMBL/GenBank/DDBJ databases">
        <title>Sequencing the genomes of 1000 actinobacteria strains.</title>
        <authorList>
            <person name="Klenk H.-P."/>
        </authorList>
    </citation>
    <scope>NUCLEOTIDE SEQUENCE [LARGE SCALE GENOMIC DNA]</scope>
    <source>
        <strain evidence="7 9">DSM 41455</strain>
    </source>
</reference>
<dbReference type="EMBL" id="BLWC01000001">
    <property type="protein sequence ID" value="GFN00287.1"/>
    <property type="molecule type" value="Genomic_DNA"/>
</dbReference>
<keyword evidence="8" id="KW-1185">Reference proteome</keyword>
<dbReference type="InterPro" id="IPR014031">
    <property type="entry name" value="Ketoacyl_synth_C"/>
</dbReference>
<reference evidence="6 8" key="1">
    <citation type="submission" date="2020-05" db="EMBL/GenBank/DDBJ databases">
        <title>Whole genome shotgun sequence of Streptomyces fulvorobeus NBRC 15897.</title>
        <authorList>
            <person name="Komaki H."/>
            <person name="Tamura T."/>
        </authorList>
    </citation>
    <scope>NUCLEOTIDE SEQUENCE [LARGE SCALE GENOMIC DNA]</scope>
    <source>
        <strain evidence="6 8">NBRC 15897</strain>
    </source>
</reference>
<evidence type="ECO:0000313" key="6">
    <source>
        <dbReference type="EMBL" id="GFN00287.1"/>
    </source>
</evidence>
<organism evidence="6 8">
    <name type="scientific">Streptomyces fulvorobeus</name>
    <dbReference type="NCBI Taxonomy" id="284028"/>
    <lineage>
        <taxon>Bacteria</taxon>
        <taxon>Bacillati</taxon>
        <taxon>Actinomycetota</taxon>
        <taxon>Actinomycetes</taxon>
        <taxon>Kitasatosporales</taxon>
        <taxon>Streptomycetaceae</taxon>
        <taxon>Streptomyces</taxon>
    </lineage>
</organism>
<keyword evidence="2 4" id="KW-0808">Transferase</keyword>